<dbReference type="Pfam" id="PF01584">
    <property type="entry name" value="CheW"/>
    <property type="match status" value="1"/>
</dbReference>
<dbReference type="AlphaFoldDB" id="A0A1H5WMV2"/>
<proteinExistence type="predicted"/>
<dbReference type="PANTHER" id="PTHR22617">
    <property type="entry name" value="CHEMOTAXIS SENSOR HISTIDINE KINASE-RELATED"/>
    <property type="match status" value="1"/>
</dbReference>
<evidence type="ECO:0000259" key="1">
    <source>
        <dbReference type="PROSITE" id="PS50851"/>
    </source>
</evidence>
<dbReference type="OrthoDB" id="9794382at2"/>
<accession>A0A1H5WMV2</accession>
<dbReference type="GO" id="GO:0007165">
    <property type="term" value="P:signal transduction"/>
    <property type="evidence" value="ECO:0007669"/>
    <property type="project" value="InterPro"/>
</dbReference>
<evidence type="ECO:0000313" key="2">
    <source>
        <dbReference type="EMBL" id="SEG00287.1"/>
    </source>
</evidence>
<dbReference type="SUPFAM" id="SSF50341">
    <property type="entry name" value="CheW-like"/>
    <property type="match status" value="1"/>
</dbReference>
<dbReference type="PANTHER" id="PTHR22617:SF23">
    <property type="entry name" value="CHEMOTAXIS PROTEIN CHEW"/>
    <property type="match status" value="1"/>
</dbReference>
<dbReference type="RefSeq" id="WP_103896451.1">
    <property type="nucleotide sequence ID" value="NZ_FNUK01000020.1"/>
</dbReference>
<dbReference type="InterPro" id="IPR039315">
    <property type="entry name" value="CheW"/>
</dbReference>
<evidence type="ECO:0000313" key="3">
    <source>
        <dbReference type="Proteomes" id="UP000242850"/>
    </source>
</evidence>
<dbReference type="GO" id="GO:0006935">
    <property type="term" value="P:chemotaxis"/>
    <property type="evidence" value="ECO:0007669"/>
    <property type="project" value="InterPro"/>
</dbReference>
<feature type="domain" description="CheW-like" evidence="1">
    <location>
        <begin position="2"/>
        <end position="141"/>
    </location>
</feature>
<dbReference type="PROSITE" id="PS50851">
    <property type="entry name" value="CHEW"/>
    <property type="match status" value="1"/>
</dbReference>
<dbReference type="InterPro" id="IPR036061">
    <property type="entry name" value="CheW-like_dom_sf"/>
</dbReference>
<dbReference type="InterPro" id="IPR002545">
    <property type="entry name" value="CheW-lke_dom"/>
</dbReference>
<dbReference type="SMART" id="SM00260">
    <property type="entry name" value="CheW"/>
    <property type="match status" value="1"/>
</dbReference>
<gene>
    <name evidence="2" type="ORF">SAMN05660865_01513</name>
</gene>
<keyword evidence="3" id="KW-1185">Reference proteome</keyword>
<dbReference type="EMBL" id="FNUK01000020">
    <property type="protein sequence ID" value="SEG00287.1"/>
    <property type="molecule type" value="Genomic_DNA"/>
</dbReference>
<reference evidence="3" key="1">
    <citation type="submission" date="2016-10" db="EMBL/GenBank/DDBJ databases">
        <authorList>
            <person name="Varghese N."/>
            <person name="Submissions S."/>
        </authorList>
    </citation>
    <scope>NUCLEOTIDE SEQUENCE [LARGE SCALE GENOMIC DNA]</scope>
    <source>
        <strain evidence="3">DSM 5463</strain>
    </source>
</reference>
<organism evidence="2 3">
    <name type="scientific">Caloramator fervidus</name>
    <dbReference type="NCBI Taxonomy" id="29344"/>
    <lineage>
        <taxon>Bacteria</taxon>
        <taxon>Bacillati</taxon>
        <taxon>Bacillota</taxon>
        <taxon>Clostridia</taxon>
        <taxon>Eubacteriales</taxon>
        <taxon>Clostridiaceae</taxon>
        <taxon>Caloramator</taxon>
    </lineage>
</organism>
<name>A0A1H5WMV2_9CLOT</name>
<dbReference type="Gene3D" id="2.30.30.40">
    <property type="entry name" value="SH3 Domains"/>
    <property type="match status" value="1"/>
</dbReference>
<dbReference type="Gene3D" id="2.40.50.180">
    <property type="entry name" value="CheA-289, Domain 4"/>
    <property type="match status" value="1"/>
</dbReference>
<protein>
    <submittedName>
        <fullName evidence="2">Purine-binding chemotaxis protein CheW</fullName>
    </submittedName>
</protein>
<dbReference type="GO" id="GO:0005829">
    <property type="term" value="C:cytosol"/>
    <property type="evidence" value="ECO:0007669"/>
    <property type="project" value="TreeGrafter"/>
</dbReference>
<dbReference type="Proteomes" id="UP000242850">
    <property type="component" value="Unassembled WGS sequence"/>
</dbReference>
<sequence>MDRKVIIFKLGNEEFACDIQQVERILGYIEPTKVPEAPYFVEGVINYQNTILPIINLRKKFNMNYEDSRDKKIIVVKNNNKNVGLLVDTVLEVTDIKEENIEASPDIVTVAKNKYIQNIIRLDNRIILNIDTEKILTKDELEKITN</sequence>